<sequence>MSTTTADTPSKSTGGFMLQAISSFAISLLGLMIGIISLPVDPWIRGFLAVTALFLVSSTITISKVVRDREEATVVYRRIDQARLEKVLADYDPLREVSFAGPAGPPMGPHPVGPPPQSR</sequence>
<evidence type="ECO:0000259" key="3">
    <source>
        <dbReference type="Pfam" id="PF05360"/>
    </source>
</evidence>
<feature type="region of interest" description="Disordered" evidence="1">
    <location>
        <begin position="99"/>
        <end position="119"/>
    </location>
</feature>
<organism evidence="4 5">
    <name type="scientific">Epidermidibacterium keratini</name>
    <dbReference type="NCBI Taxonomy" id="1891644"/>
    <lineage>
        <taxon>Bacteria</taxon>
        <taxon>Bacillati</taxon>
        <taxon>Actinomycetota</taxon>
        <taxon>Actinomycetes</taxon>
        <taxon>Sporichthyales</taxon>
        <taxon>Sporichthyaceae</taxon>
        <taxon>Epidermidibacterium</taxon>
    </lineage>
</organism>
<accession>A0A7L4YI42</accession>
<evidence type="ECO:0000256" key="1">
    <source>
        <dbReference type="SAM" id="MobiDB-lite"/>
    </source>
</evidence>
<feature type="transmembrane region" description="Helical" evidence="2">
    <location>
        <begin position="43"/>
        <end position="62"/>
    </location>
</feature>
<reference evidence="4 5" key="1">
    <citation type="journal article" date="2018" name="Int. J. Syst. Evol. Microbiol.">
        <title>Epidermidibacterium keratini gen. nov., sp. nov., a member of the family Sporichthyaceae, isolated from keratin epidermis.</title>
        <authorList>
            <person name="Lee D.G."/>
            <person name="Trujillo M.E."/>
            <person name="Kang S."/>
            <person name="Nam J.J."/>
            <person name="Kim Y.J."/>
        </authorList>
    </citation>
    <scope>NUCLEOTIDE SEQUENCE [LARGE SCALE GENOMIC DNA]</scope>
    <source>
        <strain evidence="4 5">EPI-7</strain>
    </source>
</reference>
<dbReference type="Proteomes" id="UP000463857">
    <property type="component" value="Chromosome"/>
</dbReference>
<feature type="domain" description="YiaAB two helix" evidence="3">
    <location>
        <begin position="16"/>
        <end position="68"/>
    </location>
</feature>
<proteinExistence type="predicted"/>
<keyword evidence="5" id="KW-1185">Reference proteome</keyword>
<dbReference type="AlphaFoldDB" id="A0A7L4YI42"/>
<keyword evidence="2" id="KW-0812">Transmembrane</keyword>
<protein>
    <recommendedName>
        <fullName evidence="3">YiaAB two helix domain-containing protein</fullName>
    </recommendedName>
</protein>
<dbReference type="OrthoDB" id="3296350at2"/>
<dbReference type="RefSeq" id="WP_159541934.1">
    <property type="nucleotide sequence ID" value="NZ_CP047156.1"/>
</dbReference>
<feature type="transmembrane region" description="Helical" evidence="2">
    <location>
        <begin position="16"/>
        <end position="37"/>
    </location>
</feature>
<dbReference type="InParanoid" id="A0A7L4YI42"/>
<name>A0A7L4YI42_9ACTN</name>
<evidence type="ECO:0000313" key="4">
    <source>
        <dbReference type="EMBL" id="QHB98941.1"/>
    </source>
</evidence>
<evidence type="ECO:0000256" key="2">
    <source>
        <dbReference type="SAM" id="Phobius"/>
    </source>
</evidence>
<evidence type="ECO:0000313" key="5">
    <source>
        <dbReference type="Proteomes" id="UP000463857"/>
    </source>
</evidence>
<keyword evidence="2" id="KW-1133">Transmembrane helix</keyword>
<feature type="compositionally biased region" description="Pro residues" evidence="1">
    <location>
        <begin position="103"/>
        <end position="119"/>
    </location>
</feature>
<dbReference type="Pfam" id="PF05360">
    <property type="entry name" value="YiaAB"/>
    <property type="match status" value="1"/>
</dbReference>
<dbReference type="InterPro" id="IPR008024">
    <property type="entry name" value="YiaAB"/>
</dbReference>
<dbReference type="KEGG" id="eke:EK0264_00600"/>
<gene>
    <name evidence="4" type="ORF">EK0264_00600</name>
</gene>
<dbReference type="EMBL" id="CP047156">
    <property type="protein sequence ID" value="QHB98941.1"/>
    <property type="molecule type" value="Genomic_DNA"/>
</dbReference>
<keyword evidence="2" id="KW-0472">Membrane</keyword>